<sequence>MLLSLFLSFEQLYNMSHARFIITHVSFQSCPLYANLHSHVPTQSCPHTAMSLHSHVPTQSCSHINEHNPFKHTQ</sequence>
<dbReference type="AlphaFoldDB" id="A0A0B6ZYY2"/>
<gene>
    <name evidence="1" type="primary">ORF84911</name>
</gene>
<protein>
    <submittedName>
        <fullName evidence="1">Uncharacterized protein</fullName>
    </submittedName>
</protein>
<evidence type="ECO:0000313" key="1">
    <source>
        <dbReference type="EMBL" id="CEK73016.1"/>
    </source>
</evidence>
<name>A0A0B6ZYY2_9EUPU</name>
<accession>A0A0B6ZYY2</accession>
<organism evidence="1">
    <name type="scientific">Arion vulgaris</name>
    <dbReference type="NCBI Taxonomy" id="1028688"/>
    <lineage>
        <taxon>Eukaryota</taxon>
        <taxon>Metazoa</taxon>
        <taxon>Spiralia</taxon>
        <taxon>Lophotrochozoa</taxon>
        <taxon>Mollusca</taxon>
        <taxon>Gastropoda</taxon>
        <taxon>Heterobranchia</taxon>
        <taxon>Euthyneura</taxon>
        <taxon>Panpulmonata</taxon>
        <taxon>Eupulmonata</taxon>
        <taxon>Stylommatophora</taxon>
        <taxon>Helicina</taxon>
        <taxon>Arionoidea</taxon>
        <taxon>Arionidae</taxon>
        <taxon>Arion</taxon>
    </lineage>
</organism>
<reference evidence="1" key="1">
    <citation type="submission" date="2014-12" db="EMBL/GenBank/DDBJ databases">
        <title>Insight into the proteome of Arion vulgaris.</title>
        <authorList>
            <person name="Aradska J."/>
            <person name="Bulat T."/>
            <person name="Smidak R."/>
            <person name="Sarate P."/>
            <person name="Gangsoo J."/>
            <person name="Sialana F."/>
            <person name="Bilban M."/>
            <person name="Lubec G."/>
        </authorList>
    </citation>
    <scope>NUCLEOTIDE SEQUENCE</scope>
    <source>
        <tissue evidence="1">Skin</tissue>
    </source>
</reference>
<proteinExistence type="predicted"/>
<feature type="non-terminal residue" evidence="1">
    <location>
        <position position="74"/>
    </location>
</feature>
<dbReference type="EMBL" id="HACG01026151">
    <property type="protein sequence ID" value="CEK73016.1"/>
    <property type="molecule type" value="Transcribed_RNA"/>
</dbReference>